<dbReference type="PROSITE" id="PS51257">
    <property type="entry name" value="PROKAR_LIPOPROTEIN"/>
    <property type="match status" value="1"/>
</dbReference>
<evidence type="ECO:0000313" key="3">
    <source>
        <dbReference type="Proteomes" id="UP000765509"/>
    </source>
</evidence>
<dbReference type="AlphaFoldDB" id="A0A9Q3C6J7"/>
<feature type="coiled-coil region" evidence="1">
    <location>
        <begin position="589"/>
        <end position="616"/>
    </location>
</feature>
<proteinExistence type="predicted"/>
<name>A0A9Q3C6J7_9BASI</name>
<sequence length="653" mass="73152">MTRWRQSHQDLLSSTVCHMVISCWSVAPRPELDSPASLVDFGRLSLLTIPFDFGPDGLSFGIEPWLPQTQPTFAQGLPINLDASDSLLPNSANQPLASVLQPSPAYFPLTSEGKKLVDSTRSGELSQVGCVTAYGNISPHPAQKPTLQNYHHMQKSRILHPNSFSSLLRSFGNPKPPGELTAMLSSKRKASDLYDSTTWKTPFAHTEKPFDHAQAAASHPKYSFLDGVVNRPSVGATHSTVYLPLTLHEHNPAHSAQSWQSIQENYERQHIYAYPKQRHHFLPQGYGHHQNFPSLASQSYGSVPTSNLISQTPQALYPISQTAPPSYPSAQKLINLKPSNKFFQDRIAILDSPERRMAGEAPSFISQIAESSAGKKDMNLSSKKPKLMSETAELPVVTLQETVQSLSHYKRWRKLNLDLLKPKGIKTSGKSGNRTREIKAATSFLGDLEMATHKPNPTLPSLELYNILCADRRKSPLTTYKTDLDFLAKLPISMIIWDKQLLAHIRLISDCYKPNLFEPGVLQSVQTKALDFLKEFWQRIFSSEGQKSGIKLGFTEEEAKVREYLGFECIRTKFDFQSVSWLITEAWMKKNLKKVYASLLDDNNRLRNEFKLLINDRALLTAQESAGALGDVRTSPNFFHLPGLNAPKMEDTT</sequence>
<keyword evidence="1" id="KW-0175">Coiled coil</keyword>
<organism evidence="2 3">
    <name type="scientific">Austropuccinia psidii MF-1</name>
    <dbReference type="NCBI Taxonomy" id="1389203"/>
    <lineage>
        <taxon>Eukaryota</taxon>
        <taxon>Fungi</taxon>
        <taxon>Dikarya</taxon>
        <taxon>Basidiomycota</taxon>
        <taxon>Pucciniomycotina</taxon>
        <taxon>Pucciniomycetes</taxon>
        <taxon>Pucciniales</taxon>
        <taxon>Sphaerophragmiaceae</taxon>
        <taxon>Austropuccinia</taxon>
    </lineage>
</organism>
<dbReference type="Proteomes" id="UP000765509">
    <property type="component" value="Unassembled WGS sequence"/>
</dbReference>
<gene>
    <name evidence="2" type="ORF">O181_017874</name>
</gene>
<evidence type="ECO:0000313" key="2">
    <source>
        <dbReference type="EMBL" id="MBW0478159.1"/>
    </source>
</evidence>
<evidence type="ECO:0000256" key="1">
    <source>
        <dbReference type="SAM" id="Coils"/>
    </source>
</evidence>
<reference evidence="2" key="1">
    <citation type="submission" date="2021-03" db="EMBL/GenBank/DDBJ databases">
        <title>Draft genome sequence of rust myrtle Austropuccinia psidii MF-1, a brazilian biotype.</title>
        <authorList>
            <person name="Quecine M.C."/>
            <person name="Pachon D.M.R."/>
            <person name="Bonatelli M.L."/>
            <person name="Correr F.H."/>
            <person name="Franceschini L.M."/>
            <person name="Leite T.F."/>
            <person name="Margarido G.R.A."/>
            <person name="Almeida C.A."/>
            <person name="Ferrarezi J.A."/>
            <person name="Labate C.A."/>
        </authorList>
    </citation>
    <scope>NUCLEOTIDE SEQUENCE</scope>
    <source>
        <strain evidence="2">MF-1</strain>
    </source>
</reference>
<dbReference type="EMBL" id="AVOT02005081">
    <property type="protein sequence ID" value="MBW0478159.1"/>
    <property type="molecule type" value="Genomic_DNA"/>
</dbReference>
<keyword evidence="3" id="KW-1185">Reference proteome</keyword>
<protein>
    <submittedName>
        <fullName evidence="2">Uncharacterized protein</fullName>
    </submittedName>
</protein>
<accession>A0A9Q3C6J7</accession>
<comment type="caution">
    <text evidence="2">The sequence shown here is derived from an EMBL/GenBank/DDBJ whole genome shotgun (WGS) entry which is preliminary data.</text>
</comment>